<organism evidence="2 3">
    <name type="scientific">Planktothrix tepida PCC 9214</name>
    <dbReference type="NCBI Taxonomy" id="671072"/>
    <lineage>
        <taxon>Bacteria</taxon>
        <taxon>Bacillati</taxon>
        <taxon>Cyanobacteriota</taxon>
        <taxon>Cyanophyceae</taxon>
        <taxon>Oscillatoriophycideae</taxon>
        <taxon>Oscillatoriales</taxon>
        <taxon>Microcoleaceae</taxon>
        <taxon>Planktothrix</taxon>
    </lineage>
</organism>
<gene>
    <name evidence="2" type="ORF">PL9214650811</name>
</gene>
<keyword evidence="1" id="KW-0812">Transmembrane</keyword>
<feature type="transmembrane region" description="Helical" evidence="1">
    <location>
        <begin position="12"/>
        <end position="33"/>
    </location>
</feature>
<evidence type="ECO:0000313" key="2">
    <source>
        <dbReference type="EMBL" id="CUR35372.1"/>
    </source>
</evidence>
<sequence length="73" mass="8121">MTAIRVAHIPVHIFLLILLLVVIDSRVIHVLILSSEGKRSTEAQKIAVSRQGMGRVNDHEILDGKTPPLLRFS</sequence>
<keyword evidence="3" id="KW-1185">Reference proteome</keyword>
<keyword evidence="1" id="KW-0472">Membrane</keyword>
<evidence type="ECO:0000256" key="1">
    <source>
        <dbReference type="SAM" id="Phobius"/>
    </source>
</evidence>
<dbReference type="AlphaFoldDB" id="A0A1J1LU51"/>
<proteinExistence type="predicted"/>
<name>A0A1J1LU51_9CYAN</name>
<reference evidence="3" key="1">
    <citation type="submission" date="2015-10" db="EMBL/GenBank/DDBJ databases">
        <authorList>
            <person name="Regsiter A."/>
            <person name="william w."/>
        </authorList>
    </citation>
    <scope>NUCLEOTIDE SEQUENCE [LARGE SCALE GENOMIC DNA]</scope>
</reference>
<dbReference type="Proteomes" id="UP000184315">
    <property type="component" value="Unassembled WGS sequence"/>
</dbReference>
<evidence type="ECO:0000313" key="3">
    <source>
        <dbReference type="Proteomes" id="UP000184315"/>
    </source>
</evidence>
<accession>A0A1J1LU51</accession>
<protein>
    <submittedName>
        <fullName evidence="2">Uncharacterized protein</fullName>
    </submittedName>
</protein>
<dbReference type="EMBL" id="CZDF01000172">
    <property type="protein sequence ID" value="CUR35372.1"/>
    <property type="molecule type" value="Genomic_DNA"/>
</dbReference>
<keyword evidence="1" id="KW-1133">Transmembrane helix</keyword>